<dbReference type="SUPFAM" id="SSF144232">
    <property type="entry name" value="HIT/MYND zinc finger-like"/>
    <property type="match status" value="2"/>
</dbReference>
<evidence type="ECO:0000259" key="6">
    <source>
        <dbReference type="PROSITE" id="PS50865"/>
    </source>
</evidence>
<sequence length="839" mass="91473">MDSEPGCCWRCGEPAQGMCPMCHLALYCSNTCLQDDRASHLSECDEAASTELPCAYCGRMSRELSRCARCHLAGYCSRECGELDGRRHLPACLAGRDAVLRLANRLSHDAEPFRLPVYFGDGVHALNLLRNTDQRGEEPCQVLQLSAQLPHLLRTAADVSESRRPLLATLASDSGHQLARAYLLLYLLAREARPEAIVQVMYSLRLSAEHARLLQAALEQLVTATYTQLLQLVPWVRIGRAALSHWQEVWRAWLHAMQDAGCLARMERCRDAAMAEPETAAKLERYLGALPEGQQRSARDFLLGHGTLIGDRQRRAAADCANVTLLALNPRESRHREAFSDLRLGSNPPAWLERAAGADTVLAPAPVPAGPLADWDRAEVQRALGADADPLEGCRMLAEDGAEAAEARAIAGQLSVRLVQFSSLSELDELLADLRFERVFTADATDRLGLFAVLEMAEVLLAPVPHSMIVTSHSRWATLLPPAGTALSALRGSGSMHWDREMDKEKFRIQTYLQAERLAAAFRRRSGRLSMDKEFFEMRAQLALHNGGHHNNEAKRAPPGSDSEGPTIDLSPGQHSAPAARAAPDRARLRSLPLDPDILVARAREERPATGQRALDSPTTPPSSPSSVLSRTGRPGSIRQRVRELERSVAESPRSPEQQSAPEPFSRTDRPGSVRDKVRRFEMTQRGELPAAAQQADDGEGSPVTLRRRTRHQPHAAGSSRDTTPSPPDLISWPCTTDDEVADARNAEPRATSAAEPPPRQRSASQRSGHSSPSAYETANETSFTQRESAGELGEPELAAAGTQSLDGSVGTEVDPQNDDVFTDASGMPAPVTSTVTSL</sequence>
<feature type="compositionally biased region" description="Polar residues" evidence="5">
    <location>
        <begin position="762"/>
        <end position="787"/>
    </location>
</feature>
<evidence type="ECO:0000256" key="2">
    <source>
        <dbReference type="ARBA" id="ARBA00022771"/>
    </source>
</evidence>
<proteinExistence type="predicted"/>
<evidence type="ECO:0000256" key="5">
    <source>
        <dbReference type="SAM" id="MobiDB-lite"/>
    </source>
</evidence>
<dbReference type="InterPro" id="IPR002893">
    <property type="entry name" value="Znf_MYND"/>
</dbReference>
<evidence type="ECO:0000256" key="1">
    <source>
        <dbReference type="ARBA" id="ARBA00022723"/>
    </source>
</evidence>
<evidence type="ECO:0000256" key="3">
    <source>
        <dbReference type="ARBA" id="ARBA00022833"/>
    </source>
</evidence>
<feature type="compositionally biased region" description="Low complexity" evidence="5">
    <location>
        <begin position="791"/>
        <end position="802"/>
    </location>
</feature>
<evidence type="ECO:0000313" key="8">
    <source>
        <dbReference type="Proteomes" id="UP000440578"/>
    </source>
</evidence>
<name>A0A6A4VA84_AMPAM</name>
<dbReference type="PROSITE" id="PS01360">
    <property type="entry name" value="ZF_MYND_1"/>
    <property type="match status" value="1"/>
</dbReference>
<organism evidence="7 8">
    <name type="scientific">Amphibalanus amphitrite</name>
    <name type="common">Striped barnacle</name>
    <name type="synonym">Balanus amphitrite</name>
    <dbReference type="NCBI Taxonomy" id="1232801"/>
    <lineage>
        <taxon>Eukaryota</taxon>
        <taxon>Metazoa</taxon>
        <taxon>Ecdysozoa</taxon>
        <taxon>Arthropoda</taxon>
        <taxon>Crustacea</taxon>
        <taxon>Multicrustacea</taxon>
        <taxon>Cirripedia</taxon>
        <taxon>Thoracica</taxon>
        <taxon>Thoracicalcarea</taxon>
        <taxon>Balanomorpha</taxon>
        <taxon>Balanoidea</taxon>
        <taxon>Balanidae</taxon>
        <taxon>Amphibalaninae</taxon>
        <taxon>Amphibalanus</taxon>
    </lineage>
</organism>
<reference evidence="7 8" key="1">
    <citation type="submission" date="2019-07" db="EMBL/GenBank/DDBJ databases">
        <title>Draft genome assembly of a fouling barnacle, Amphibalanus amphitrite (Darwin, 1854): The first reference genome for Thecostraca.</title>
        <authorList>
            <person name="Kim W."/>
        </authorList>
    </citation>
    <scope>NUCLEOTIDE SEQUENCE [LARGE SCALE GENOMIC DNA]</scope>
    <source>
        <strain evidence="7">SNU_AA5</strain>
        <tissue evidence="7">Soma without cirri and trophi</tissue>
    </source>
</reference>
<keyword evidence="2 4" id="KW-0863">Zinc-finger</keyword>
<dbReference type="Gene3D" id="6.10.140.2220">
    <property type="match status" value="2"/>
</dbReference>
<protein>
    <recommendedName>
        <fullName evidence="6">MYND-type domain-containing protein</fullName>
    </recommendedName>
</protein>
<keyword evidence="3" id="KW-0862">Zinc</keyword>
<comment type="caution">
    <text evidence="7">The sequence shown here is derived from an EMBL/GenBank/DDBJ whole genome shotgun (WGS) entry which is preliminary data.</text>
</comment>
<dbReference type="AlphaFoldDB" id="A0A6A4VA84"/>
<evidence type="ECO:0000256" key="4">
    <source>
        <dbReference type="PROSITE-ProRule" id="PRU00134"/>
    </source>
</evidence>
<dbReference type="Pfam" id="PF01753">
    <property type="entry name" value="zf-MYND"/>
    <property type="match status" value="2"/>
</dbReference>
<gene>
    <name evidence="7" type="ORF">FJT64_011272</name>
</gene>
<dbReference type="EMBL" id="VIIS01001946">
    <property type="protein sequence ID" value="KAF0290563.1"/>
    <property type="molecule type" value="Genomic_DNA"/>
</dbReference>
<feature type="domain" description="MYND-type" evidence="6">
    <location>
        <begin position="54"/>
        <end position="92"/>
    </location>
</feature>
<keyword evidence="8" id="KW-1185">Reference proteome</keyword>
<dbReference type="Proteomes" id="UP000440578">
    <property type="component" value="Unassembled WGS sequence"/>
</dbReference>
<feature type="domain" description="MYND-type" evidence="6">
    <location>
        <begin position="8"/>
        <end position="44"/>
    </location>
</feature>
<evidence type="ECO:0000313" key="7">
    <source>
        <dbReference type="EMBL" id="KAF0290563.1"/>
    </source>
</evidence>
<accession>A0A6A4VA84</accession>
<feature type="compositionally biased region" description="Basic and acidic residues" evidence="5">
    <location>
        <begin position="666"/>
        <end position="685"/>
    </location>
</feature>
<keyword evidence="1" id="KW-0479">Metal-binding</keyword>
<dbReference type="PROSITE" id="PS50865">
    <property type="entry name" value="ZF_MYND_2"/>
    <property type="match status" value="2"/>
</dbReference>
<dbReference type="GO" id="GO:0008270">
    <property type="term" value="F:zinc ion binding"/>
    <property type="evidence" value="ECO:0007669"/>
    <property type="project" value="UniProtKB-KW"/>
</dbReference>
<feature type="region of interest" description="Disordered" evidence="5">
    <location>
        <begin position="547"/>
        <end position="839"/>
    </location>
</feature>